<dbReference type="SMART" id="SM00409">
    <property type="entry name" value="IG"/>
    <property type="match status" value="1"/>
</dbReference>
<dbReference type="Ensembl" id="ENSSCAT00000019698.1">
    <property type="protein sequence ID" value="ENSSCAP00000017593.1"/>
    <property type="gene ID" value="ENSSCAG00000012769.1"/>
</dbReference>
<dbReference type="InterPro" id="IPR013106">
    <property type="entry name" value="Ig_V-set"/>
</dbReference>
<dbReference type="SUPFAM" id="SSF48726">
    <property type="entry name" value="Immunoglobulin"/>
    <property type="match status" value="1"/>
</dbReference>
<reference evidence="5" key="2">
    <citation type="submission" date="2025-09" db="UniProtKB">
        <authorList>
            <consortium name="Ensembl"/>
        </authorList>
    </citation>
    <scope>IDENTIFICATION</scope>
</reference>
<evidence type="ECO:0000259" key="4">
    <source>
        <dbReference type="PROSITE" id="PS50835"/>
    </source>
</evidence>
<organism evidence="5 6">
    <name type="scientific">Serinus canaria</name>
    <name type="common">Island canary</name>
    <name type="synonym">Fringilla canaria</name>
    <dbReference type="NCBI Taxonomy" id="9135"/>
    <lineage>
        <taxon>Eukaryota</taxon>
        <taxon>Metazoa</taxon>
        <taxon>Chordata</taxon>
        <taxon>Craniata</taxon>
        <taxon>Vertebrata</taxon>
        <taxon>Euteleostomi</taxon>
        <taxon>Archelosauria</taxon>
        <taxon>Archosauria</taxon>
        <taxon>Dinosauria</taxon>
        <taxon>Saurischia</taxon>
        <taxon>Theropoda</taxon>
        <taxon>Coelurosauria</taxon>
        <taxon>Aves</taxon>
        <taxon>Neognathae</taxon>
        <taxon>Neoaves</taxon>
        <taxon>Telluraves</taxon>
        <taxon>Australaves</taxon>
        <taxon>Passeriformes</taxon>
        <taxon>Passeroidea</taxon>
        <taxon>Fringillidae</taxon>
        <taxon>Carduelinae</taxon>
        <taxon>Serinus</taxon>
    </lineage>
</organism>
<evidence type="ECO:0000256" key="3">
    <source>
        <dbReference type="ARBA" id="ARBA00043265"/>
    </source>
</evidence>
<keyword evidence="1" id="KW-0391">Immunity</keyword>
<dbReference type="InterPro" id="IPR007110">
    <property type="entry name" value="Ig-like_dom"/>
</dbReference>
<reference evidence="5" key="1">
    <citation type="submission" date="2025-08" db="UniProtKB">
        <authorList>
            <consortium name="Ensembl"/>
        </authorList>
    </citation>
    <scope>IDENTIFICATION</scope>
</reference>
<proteinExistence type="predicted"/>
<dbReference type="GeneTree" id="ENSGT00940000164778"/>
<dbReference type="Pfam" id="PF07686">
    <property type="entry name" value="V-set"/>
    <property type="match status" value="1"/>
</dbReference>
<dbReference type="InterPro" id="IPR036179">
    <property type="entry name" value="Ig-like_dom_sf"/>
</dbReference>
<dbReference type="Proteomes" id="UP000694409">
    <property type="component" value="Unassembled WGS sequence"/>
</dbReference>
<dbReference type="PANTHER" id="PTHR23266">
    <property type="entry name" value="IMMUNOGLOBULIN HEAVY CHAIN"/>
    <property type="match status" value="1"/>
</dbReference>
<evidence type="ECO:0000256" key="2">
    <source>
        <dbReference type="ARBA" id="ARBA00023130"/>
    </source>
</evidence>
<keyword evidence="6" id="KW-1185">Reference proteome</keyword>
<sequence>MWFFLPCEPCQHLPALPICVSWLLRGGFCPPTGPEPLPSPSSIAVTFAEYWSDCGLFLRPAAVTGQVTLEQNPRAVTVQEGDAVTFECSMKGGSVSSYYMYWNRQGGRGMEWISRDGYSYGEVFQGHFKATEDSSENRFPLQILAAQQGDAAMYYCGARITLDSCQKWAPT</sequence>
<dbReference type="AlphaFoldDB" id="A0A8C9NGY0"/>
<dbReference type="GO" id="GO:0005576">
    <property type="term" value="C:extracellular region"/>
    <property type="evidence" value="ECO:0007669"/>
    <property type="project" value="UniProtKB-ARBA"/>
</dbReference>
<dbReference type="InterPro" id="IPR003599">
    <property type="entry name" value="Ig_sub"/>
</dbReference>
<dbReference type="InterPro" id="IPR013783">
    <property type="entry name" value="Ig-like_fold"/>
</dbReference>
<protein>
    <recommendedName>
        <fullName evidence="4">Ig-like domain-containing protein</fullName>
    </recommendedName>
</protein>
<name>A0A8C9NGY0_SERCA</name>
<evidence type="ECO:0000256" key="1">
    <source>
        <dbReference type="ARBA" id="ARBA00022859"/>
    </source>
</evidence>
<dbReference type="SMART" id="SM00406">
    <property type="entry name" value="IGv"/>
    <property type="match status" value="1"/>
</dbReference>
<dbReference type="PROSITE" id="PS50835">
    <property type="entry name" value="IG_LIKE"/>
    <property type="match status" value="1"/>
</dbReference>
<feature type="domain" description="Ig-like" evidence="4">
    <location>
        <begin position="60"/>
        <end position="156"/>
    </location>
</feature>
<dbReference type="InterPro" id="IPR050199">
    <property type="entry name" value="IgHV"/>
</dbReference>
<dbReference type="GO" id="GO:0019814">
    <property type="term" value="C:immunoglobulin complex"/>
    <property type="evidence" value="ECO:0007669"/>
    <property type="project" value="UniProtKB-KW"/>
</dbReference>
<dbReference type="OMA" id="LPICVSW"/>
<keyword evidence="3" id="KW-1280">Immunoglobulin</keyword>
<accession>A0A8C9NGY0</accession>
<keyword evidence="2" id="KW-1064">Adaptive immunity</keyword>
<evidence type="ECO:0000313" key="5">
    <source>
        <dbReference type="Ensembl" id="ENSSCAP00000017593.1"/>
    </source>
</evidence>
<dbReference type="GO" id="GO:0002250">
    <property type="term" value="P:adaptive immune response"/>
    <property type="evidence" value="ECO:0007669"/>
    <property type="project" value="UniProtKB-KW"/>
</dbReference>
<evidence type="ECO:0000313" key="6">
    <source>
        <dbReference type="Proteomes" id="UP000694409"/>
    </source>
</evidence>
<dbReference type="Gene3D" id="2.60.40.10">
    <property type="entry name" value="Immunoglobulins"/>
    <property type="match status" value="1"/>
</dbReference>